<dbReference type="PANTHER" id="PTHR43395:SF10">
    <property type="entry name" value="CHEMOTAXIS PROTEIN CHEA"/>
    <property type="match status" value="1"/>
</dbReference>
<dbReference type="Gene3D" id="1.10.287.560">
    <property type="entry name" value="Histidine kinase CheA-like, homodimeric domain"/>
    <property type="match status" value="1"/>
</dbReference>
<feature type="domain" description="Histidine kinase" evidence="15">
    <location>
        <begin position="342"/>
        <end position="546"/>
    </location>
</feature>
<dbReference type="InterPro" id="IPR051315">
    <property type="entry name" value="Bact_Chemotaxis_CheA"/>
</dbReference>
<dbReference type="GO" id="GO:0006935">
    <property type="term" value="P:chemotaxis"/>
    <property type="evidence" value="ECO:0007669"/>
    <property type="project" value="UniProtKB-KW"/>
</dbReference>
<dbReference type="PROSITE" id="PS50109">
    <property type="entry name" value="HIS_KIN"/>
    <property type="match status" value="1"/>
</dbReference>
<dbReference type="GO" id="GO:0005737">
    <property type="term" value="C:cytoplasm"/>
    <property type="evidence" value="ECO:0007669"/>
    <property type="project" value="UniProtKB-SubCell"/>
</dbReference>
<dbReference type="SMART" id="SM01231">
    <property type="entry name" value="H-kinase_dim"/>
    <property type="match status" value="1"/>
</dbReference>
<evidence type="ECO:0000256" key="14">
    <source>
        <dbReference type="PROSITE-ProRule" id="PRU00110"/>
    </source>
</evidence>
<comment type="subcellular location">
    <subcellularLocation>
        <location evidence="2">Cytoplasm</location>
    </subcellularLocation>
</comment>
<evidence type="ECO:0000256" key="1">
    <source>
        <dbReference type="ARBA" id="ARBA00000085"/>
    </source>
</evidence>
<protein>
    <recommendedName>
        <fullName evidence="4">Chemotaxis protein CheA</fullName>
        <ecNumber evidence="3">2.7.13.3</ecNumber>
    </recommendedName>
</protein>
<evidence type="ECO:0000256" key="13">
    <source>
        <dbReference type="ARBA" id="ARBA00035100"/>
    </source>
</evidence>
<dbReference type="Proteomes" id="UP000199662">
    <property type="component" value="Unassembled WGS sequence"/>
</dbReference>
<evidence type="ECO:0000256" key="6">
    <source>
        <dbReference type="ARBA" id="ARBA00022500"/>
    </source>
</evidence>
<dbReference type="InterPro" id="IPR036097">
    <property type="entry name" value="HisK_dim/P_sf"/>
</dbReference>
<dbReference type="Gene3D" id="2.30.30.40">
    <property type="entry name" value="SH3 Domains"/>
    <property type="match status" value="1"/>
</dbReference>
<dbReference type="InterPro" id="IPR036061">
    <property type="entry name" value="CheW-like_dom_sf"/>
</dbReference>
<dbReference type="SMART" id="SM00387">
    <property type="entry name" value="HATPase_c"/>
    <property type="match status" value="1"/>
</dbReference>
<dbReference type="FunFam" id="3.30.565.10:FF:000016">
    <property type="entry name" value="Chemotaxis protein CheA, putative"/>
    <property type="match status" value="1"/>
</dbReference>
<evidence type="ECO:0000259" key="16">
    <source>
        <dbReference type="PROSITE" id="PS50851"/>
    </source>
</evidence>
<dbReference type="Pfam" id="PF02895">
    <property type="entry name" value="H-kinase_dim"/>
    <property type="match status" value="1"/>
</dbReference>
<dbReference type="EMBL" id="FNZK01000002">
    <property type="protein sequence ID" value="SEI94571.1"/>
    <property type="molecule type" value="Genomic_DNA"/>
</dbReference>
<dbReference type="SUPFAM" id="SSF50341">
    <property type="entry name" value="CheW-like"/>
    <property type="match status" value="1"/>
</dbReference>
<dbReference type="Gene3D" id="1.20.120.160">
    <property type="entry name" value="HPT domain"/>
    <property type="match status" value="1"/>
</dbReference>
<dbReference type="InterPro" id="IPR036890">
    <property type="entry name" value="HATPase_C_sf"/>
</dbReference>
<dbReference type="AlphaFoldDB" id="A0A1H6UQM5"/>
<sequence>MNTKGLDDAVDSMLEMFIFETNQNLEQLEQITIQSEKNGAFSGEEINDIFRIMHTIKGSSAMMEALEVTALAHAVEDIFFYVREKKPEKLDCSILTDLVLNAADFIKTEIDKMEAGEKTDAIAADLIESTSAFLLQLKQINGEQPAKITLPVKPKPIQASTQKLSSYIDLDEPVNVFQAKITYKDHCEMENIRAYTLINNVKGIVGELHYLPDNILEDDESANIIRKNGFNICFTTSKEYDEISVLLNRTIFLKELELEQLTDVTECSYWPKKEMLPKKALPEQIIAKGEEREINHPSMISVNVTKLDILMDLVGELVISEAMVTENPDLQGLDLDNFYKAARQLKKISTELQDGVMSIRMVPLSGTFQKMNRIVRDMSKKLNKQAELVLVGEETEVDKNVIEHISDPLMHLIRNSLDHGIELPEDRKKAGKNPVGKITLEAKNAGNEVIINIVDDGQGLNKEKILKKAKENQLLYKNESDFTDKEIYSFIFSPGLSTNEKVTEFSGRGVGMDVVMKNINAVGGNIIVNSEPGKGSMITLKIPLTLAIITGMTIKVGQSRYTIPIMSIRESFKPSLDNILVDPNGNEMIMVRGKCYSIMRLHQLYNIVGAVTDFNDGIMIMIETEKTTIGLFADQLIGQQQIVVKPIPAYIKNISKTQGVTGCTLLGDGNISLILDAVGIVNRV</sequence>
<dbReference type="PRINTS" id="PR00344">
    <property type="entry name" value="BCTRLSENSOR"/>
</dbReference>
<dbReference type="SUPFAM" id="SSF55874">
    <property type="entry name" value="ATPase domain of HSP90 chaperone/DNA topoisomerase II/histidine kinase"/>
    <property type="match status" value="1"/>
</dbReference>
<evidence type="ECO:0000313" key="19">
    <source>
        <dbReference type="Proteomes" id="UP000199662"/>
    </source>
</evidence>
<gene>
    <name evidence="18" type="ORF">SAMN05660742_10226</name>
</gene>
<dbReference type="GO" id="GO:0000155">
    <property type="term" value="F:phosphorelay sensor kinase activity"/>
    <property type="evidence" value="ECO:0007669"/>
    <property type="project" value="InterPro"/>
</dbReference>
<comment type="catalytic activity">
    <reaction evidence="1">
        <text>ATP + protein L-histidine = ADP + protein N-phospho-L-histidine.</text>
        <dbReference type="EC" id="2.7.13.3"/>
    </reaction>
</comment>
<name>A0A1H6UQM5_9FIRM</name>
<dbReference type="CDD" id="cd16916">
    <property type="entry name" value="HATPase_CheA-like"/>
    <property type="match status" value="1"/>
</dbReference>
<feature type="domain" description="HPt" evidence="17">
    <location>
        <begin position="6"/>
        <end position="113"/>
    </location>
</feature>
<evidence type="ECO:0000256" key="12">
    <source>
        <dbReference type="ARBA" id="ARBA00023012"/>
    </source>
</evidence>
<dbReference type="Gene3D" id="3.30.565.10">
    <property type="entry name" value="Histidine kinase-like ATPase, C-terminal domain"/>
    <property type="match status" value="1"/>
</dbReference>
<evidence type="ECO:0000256" key="8">
    <source>
        <dbReference type="ARBA" id="ARBA00022679"/>
    </source>
</evidence>
<reference evidence="18 19" key="1">
    <citation type="submission" date="2016-10" db="EMBL/GenBank/DDBJ databases">
        <authorList>
            <person name="de Groot N.N."/>
        </authorList>
    </citation>
    <scope>NUCLEOTIDE SEQUENCE [LARGE SCALE GENOMIC DNA]</scope>
    <source>
        <strain evidence="18 19">DSM 2179</strain>
    </source>
</reference>
<dbReference type="Pfam" id="PF01627">
    <property type="entry name" value="Hpt"/>
    <property type="match status" value="1"/>
</dbReference>
<dbReference type="PROSITE" id="PS50894">
    <property type="entry name" value="HPT"/>
    <property type="match status" value="1"/>
</dbReference>
<dbReference type="InterPro" id="IPR003594">
    <property type="entry name" value="HATPase_dom"/>
</dbReference>
<evidence type="ECO:0000256" key="4">
    <source>
        <dbReference type="ARBA" id="ARBA00021495"/>
    </source>
</evidence>
<evidence type="ECO:0000313" key="18">
    <source>
        <dbReference type="EMBL" id="SEI94571.1"/>
    </source>
</evidence>
<dbReference type="InterPro" id="IPR004105">
    <property type="entry name" value="CheA-like_dim"/>
</dbReference>
<evidence type="ECO:0000256" key="9">
    <source>
        <dbReference type="ARBA" id="ARBA00022741"/>
    </source>
</evidence>
<evidence type="ECO:0000256" key="11">
    <source>
        <dbReference type="ARBA" id="ARBA00022840"/>
    </source>
</evidence>
<keyword evidence="7 14" id="KW-0597">Phosphoprotein</keyword>
<evidence type="ECO:0000256" key="2">
    <source>
        <dbReference type="ARBA" id="ARBA00004496"/>
    </source>
</evidence>
<dbReference type="STRING" id="84035.SAMN05660742_10226"/>
<dbReference type="SUPFAM" id="SSF47384">
    <property type="entry name" value="Homodimeric domain of signal transducing histidine kinase"/>
    <property type="match status" value="1"/>
</dbReference>
<dbReference type="InterPro" id="IPR037006">
    <property type="entry name" value="CheA-like_homodim_sf"/>
</dbReference>
<dbReference type="SUPFAM" id="SSF55052">
    <property type="entry name" value="CheY-binding domain of CheA"/>
    <property type="match status" value="1"/>
</dbReference>
<keyword evidence="8" id="KW-0808">Transferase</keyword>
<accession>A0A1H6UQM5</accession>
<organism evidence="18 19">
    <name type="scientific">Propionispira arboris</name>
    <dbReference type="NCBI Taxonomy" id="84035"/>
    <lineage>
        <taxon>Bacteria</taxon>
        <taxon>Bacillati</taxon>
        <taxon>Bacillota</taxon>
        <taxon>Negativicutes</taxon>
        <taxon>Selenomonadales</taxon>
        <taxon>Selenomonadaceae</taxon>
        <taxon>Propionispira</taxon>
    </lineage>
</organism>
<feature type="modified residue" description="Phosphohistidine" evidence="14">
    <location>
        <position position="54"/>
    </location>
</feature>
<dbReference type="InterPro" id="IPR002545">
    <property type="entry name" value="CheW-lke_dom"/>
</dbReference>
<evidence type="ECO:0000259" key="15">
    <source>
        <dbReference type="PROSITE" id="PS50109"/>
    </source>
</evidence>
<keyword evidence="10 18" id="KW-0418">Kinase</keyword>
<evidence type="ECO:0000256" key="5">
    <source>
        <dbReference type="ARBA" id="ARBA00022490"/>
    </source>
</evidence>
<dbReference type="InterPro" id="IPR005467">
    <property type="entry name" value="His_kinase_dom"/>
</dbReference>
<keyword evidence="11" id="KW-0067">ATP-binding</keyword>
<feature type="domain" description="CheW-like" evidence="16">
    <location>
        <begin position="548"/>
        <end position="684"/>
    </location>
</feature>
<dbReference type="InterPro" id="IPR008207">
    <property type="entry name" value="Sig_transdc_His_kin_Hpt_dom"/>
</dbReference>
<dbReference type="InterPro" id="IPR036641">
    <property type="entry name" value="HPT_dom_sf"/>
</dbReference>
<proteinExistence type="predicted"/>
<dbReference type="SMART" id="SM00073">
    <property type="entry name" value="HPT"/>
    <property type="match status" value="1"/>
</dbReference>
<dbReference type="Pfam" id="PF07194">
    <property type="entry name" value="P2"/>
    <property type="match status" value="1"/>
</dbReference>
<keyword evidence="6" id="KW-0145">Chemotaxis</keyword>
<evidence type="ECO:0000256" key="10">
    <source>
        <dbReference type="ARBA" id="ARBA00022777"/>
    </source>
</evidence>
<dbReference type="PANTHER" id="PTHR43395">
    <property type="entry name" value="SENSOR HISTIDINE KINASE CHEA"/>
    <property type="match status" value="1"/>
</dbReference>
<dbReference type="EC" id="2.7.13.3" evidence="3"/>
<dbReference type="GO" id="GO:0005524">
    <property type="term" value="F:ATP binding"/>
    <property type="evidence" value="ECO:0007669"/>
    <property type="project" value="UniProtKB-KW"/>
</dbReference>
<evidence type="ECO:0000259" key="17">
    <source>
        <dbReference type="PROSITE" id="PS50894"/>
    </source>
</evidence>
<keyword evidence="19" id="KW-1185">Reference proteome</keyword>
<keyword evidence="5" id="KW-0963">Cytoplasm</keyword>
<dbReference type="PROSITE" id="PS50851">
    <property type="entry name" value="CHEW"/>
    <property type="match status" value="1"/>
</dbReference>
<dbReference type="Pfam" id="PF02518">
    <property type="entry name" value="HATPase_c"/>
    <property type="match status" value="1"/>
</dbReference>
<keyword evidence="12" id="KW-0902">Two-component regulatory system</keyword>
<evidence type="ECO:0000256" key="7">
    <source>
        <dbReference type="ARBA" id="ARBA00022553"/>
    </source>
</evidence>
<keyword evidence="9" id="KW-0547">Nucleotide-binding</keyword>
<dbReference type="CDD" id="cd00088">
    <property type="entry name" value="HPT"/>
    <property type="match status" value="1"/>
</dbReference>
<dbReference type="Pfam" id="PF01584">
    <property type="entry name" value="CheW"/>
    <property type="match status" value="1"/>
</dbReference>
<dbReference type="SUPFAM" id="SSF47226">
    <property type="entry name" value="Histidine-containing phosphotransfer domain, HPT domain"/>
    <property type="match status" value="1"/>
</dbReference>
<comment type="function">
    <text evidence="13">Involved in the transmission of sensory signals from the chemoreceptors to the flagellar motors. CheA is autophosphorylated; it can transfer its phosphate group to either CheB or CheY.</text>
</comment>
<dbReference type="SMART" id="SM00260">
    <property type="entry name" value="CheW"/>
    <property type="match status" value="1"/>
</dbReference>
<dbReference type="InterPro" id="IPR010808">
    <property type="entry name" value="CheA_P2-bd"/>
</dbReference>
<dbReference type="InterPro" id="IPR035891">
    <property type="entry name" value="CheY-binding_CheA"/>
</dbReference>
<evidence type="ECO:0000256" key="3">
    <source>
        <dbReference type="ARBA" id="ARBA00012438"/>
    </source>
</evidence>
<dbReference type="InterPro" id="IPR004358">
    <property type="entry name" value="Sig_transdc_His_kin-like_C"/>
</dbReference>